<dbReference type="FunFam" id="2.60.40.420:FF:000045">
    <property type="entry name" value="Laccase 2"/>
    <property type="match status" value="1"/>
</dbReference>
<dbReference type="InterPro" id="IPR001117">
    <property type="entry name" value="Cu-oxidase_2nd"/>
</dbReference>
<dbReference type="InterPro" id="IPR002355">
    <property type="entry name" value="Cu_oxidase_Cu_BS"/>
</dbReference>
<keyword evidence="2" id="KW-0479">Metal-binding</keyword>
<keyword evidence="4" id="KW-0186">Copper</keyword>
<keyword evidence="10" id="KW-1185">Reference proteome</keyword>
<dbReference type="FunFam" id="2.60.40.420:FF:000031">
    <property type="entry name" value="Laccase-2 isoform A"/>
    <property type="match status" value="1"/>
</dbReference>
<evidence type="ECO:0000256" key="2">
    <source>
        <dbReference type="ARBA" id="ARBA00022723"/>
    </source>
</evidence>
<feature type="domain" description="Plastocyanin-like" evidence="8">
    <location>
        <begin position="97"/>
        <end position="192"/>
    </location>
</feature>
<dbReference type="Gene3D" id="2.60.40.420">
    <property type="entry name" value="Cupredoxins - blue copper proteins"/>
    <property type="match status" value="3"/>
</dbReference>
<dbReference type="Pfam" id="PF07731">
    <property type="entry name" value="Cu-oxidase_2"/>
    <property type="match status" value="1"/>
</dbReference>
<evidence type="ECO:0000313" key="9">
    <source>
        <dbReference type="EMBL" id="KAL2728604.1"/>
    </source>
</evidence>
<feature type="domain" description="Plastocyanin-like" evidence="7">
    <location>
        <begin position="525"/>
        <end position="653"/>
    </location>
</feature>
<evidence type="ECO:0000313" key="10">
    <source>
        <dbReference type="Proteomes" id="UP001607302"/>
    </source>
</evidence>
<organism evidence="9 10">
    <name type="scientific">Vespula squamosa</name>
    <name type="common">Southern yellow jacket</name>
    <name type="synonym">Wasp</name>
    <dbReference type="NCBI Taxonomy" id="30214"/>
    <lineage>
        <taxon>Eukaryota</taxon>
        <taxon>Metazoa</taxon>
        <taxon>Ecdysozoa</taxon>
        <taxon>Arthropoda</taxon>
        <taxon>Hexapoda</taxon>
        <taxon>Insecta</taxon>
        <taxon>Pterygota</taxon>
        <taxon>Neoptera</taxon>
        <taxon>Endopterygota</taxon>
        <taxon>Hymenoptera</taxon>
        <taxon>Apocrita</taxon>
        <taxon>Aculeata</taxon>
        <taxon>Vespoidea</taxon>
        <taxon>Vespidae</taxon>
        <taxon>Vespinae</taxon>
        <taxon>Vespula</taxon>
    </lineage>
</organism>
<dbReference type="Proteomes" id="UP001607302">
    <property type="component" value="Unassembled WGS sequence"/>
</dbReference>
<proteinExistence type="inferred from homology"/>
<evidence type="ECO:0000256" key="1">
    <source>
        <dbReference type="ARBA" id="ARBA00010609"/>
    </source>
</evidence>
<dbReference type="InterPro" id="IPR008972">
    <property type="entry name" value="Cupredoxin"/>
</dbReference>
<comment type="similarity">
    <text evidence="1">Belongs to the multicopper oxidase family.</text>
</comment>
<comment type="caution">
    <text evidence="9">The sequence shown here is derived from an EMBL/GenBank/DDBJ whole genome shotgun (WGS) entry which is preliminary data.</text>
</comment>
<keyword evidence="3" id="KW-0560">Oxidoreductase</keyword>
<reference evidence="9 10" key="1">
    <citation type="journal article" date="2024" name="Ann. Entomol. Soc. Am.">
        <title>Genomic analyses of the southern and eastern yellowjacket wasps (Hymenoptera: Vespidae) reveal evolutionary signatures of social life.</title>
        <authorList>
            <person name="Catto M.A."/>
            <person name="Caine P.B."/>
            <person name="Orr S.E."/>
            <person name="Hunt B.G."/>
            <person name="Goodisman M.A.D."/>
        </authorList>
    </citation>
    <scope>NUCLEOTIDE SEQUENCE [LARGE SCALE GENOMIC DNA]</scope>
    <source>
        <strain evidence="9">233</strain>
        <tissue evidence="9">Head and thorax</tissue>
    </source>
</reference>
<accession>A0ABD2B798</accession>
<protein>
    <submittedName>
        <fullName evidence="9">Laccase-1-like</fullName>
    </submittedName>
</protein>
<evidence type="ECO:0000256" key="3">
    <source>
        <dbReference type="ARBA" id="ARBA00023002"/>
    </source>
</evidence>
<evidence type="ECO:0000256" key="4">
    <source>
        <dbReference type="ARBA" id="ARBA00023008"/>
    </source>
</evidence>
<dbReference type="CDD" id="cd13884">
    <property type="entry name" value="CuRO_2_tcLCC_insect_like"/>
    <property type="match status" value="1"/>
</dbReference>
<evidence type="ECO:0000259" key="7">
    <source>
        <dbReference type="Pfam" id="PF07731"/>
    </source>
</evidence>
<dbReference type="GO" id="GO:0046872">
    <property type="term" value="F:metal ion binding"/>
    <property type="evidence" value="ECO:0007669"/>
    <property type="project" value="UniProtKB-KW"/>
</dbReference>
<dbReference type="GO" id="GO:0016491">
    <property type="term" value="F:oxidoreductase activity"/>
    <property type="evidence" value="ECO:0007669"/>
    <property type="project" value="UniProtKB-KW"/>
</dbReference>
<dbReference type="InterPro" id="IPR033138">
    <property type="entry name" value="Cu_oxidase_CS"/>
</dbReference>
<feature type="chain" id="PRO_5044870077" evidence="5">
    <location>
        <begin position="23"/>
        <end position="749"/>
    </location>
</feature>
<dbReference type="InterPro" id="IPR011706">
    <property type="entry name" value="Cu-oxidase_C"/>
</dbReference>
<name>A0ABD2B798_VESSQ</name>
<dbReference type="AlphaFoldDB" id="A0ABD2B798"/>
<dbReference type="InterPro" id="IPR011707">
    <property type="entry name" value="Cu-oxidase-like_N"/>
</dbReference>
<dbReference type="Pfam" id="PF00394">
    <property type="entry name" value="Cu-oxidase"/>
    <property type="match status" value="1"/>
</dbReference>
<dbReference type="PROSITE" id="PS00080">
    <property type="entry name" value="MULTICOPPER_OXIDASE2"/>
    <property type="match status" value="1"/>
</dbReference>
<evidence type="ECO:0000259" key="8">
    <source>
        <dbReference type="Pfam" id="PF07732"/>
    </source>
</evidence>
<dbReference type="EMBL" id="JAUDFV010000132">
    <property type="protein sequence ID" value="KAL2728604.1"/>
    <property type="molecule type" value="Genomic_DNA"/>
</dbReference>
<dbReference type="PROSITE" id="PS00079">
    <property type="entry name" value="MULTICOPPER_OXIDASE1"/>
    <property type="match status" value="1"/>
</dbReference>
<feature type="domain" description="Plastocyanin-like" evidence="6">
    <location>
        <begin position="245"/>
        <end position="400"/>
    </location>
</feature>
<gene>
    <name evidence="9" type="ORF">V1478_006236</name>
</gene>
<evidence type="ECO:0000259" key="6">
    <source>
        <dbReference type="Pfam" id="PF00394"/>
    </source>
</evidence>
<dbReference type="Pfam" id="PF07732">
    <property type="entry name" value="Cu-oxidase_3"/>
    <property type="match status" value="1"/>
</dbReference>
<sequence>MIVRRLLLLLLQIHFLAHYCYSEKTLITVYDDIGLTPIDPEIADRIDWRKHHCRRVCKDGAPAMDCYYTFKIESYRTMSKACYDCPLNVTDCFRPHCIPADGIKRSVLVVNRQMPGPSIEVCQGDRVIVDVINLMHSESTTMHWHGLHHHKTPYMDGVPYISQCPIPPGSSFRYDYIATEIGTHFWHSHIGESNFPLSEHNFSKFGMEMTTLIFSFQRGDGLFGPMIVRAPPSKNWHKDLYDVDEFTLTLYDWTHNMGADMFLAHHHSNGENKPRNLIVNNLGRYKSKDTDTISTKMPLTTFLVKKNLRYRFRLINAEFLNCPIEVSIDNHTLIVVSSDGRDIEPVEAESLVNYAGERFDFIVNMNQEVNNYWIRFRGLMDCDKRFHSAYQVAILRYENAKEIDPEGEISYDRPPSNLPGLQVNALNKGTESNNTISIASLNAMDKNDKTSIREPDYQFYVSYDFYPKDNPHFHREGLYGFYQVRDWSQRLFTPQLNNISMKLPSFPLMSQKDLIEPDQFCNSSTVKGCDKNFCSCTHVLQVKLNSVVEVILIDEGVTYEANHPFHIHGYQFRVIAMERLDKNISVDHVKEWDAVGKINRKLDRAPLKDTVTVPNNGYTILRFYADNPGYWLFHCHIEFHAEIGMSLIFKVGNHEDMEKVPRNFPRCGDWKSSFDENNKSTEDMVMTIPKVDSSENDVSQLNELELLINKLIPLLQDTKVKSSSSNFTISKSLPILCIIISVLLKQLYS</sequence>
<dbReference type="PANTHER" id="PTHR11709">
    <property type="entry name" value="MULTI-COPPER OXIDASE"/>
    <property type="match status" value="1"/>
</dbReference>
<dbReference type="InterPro" id="IPR045087">
    <property type="entry name" value="Cu-oxidase_fam"/>
</dbReference>
<dbReference type="CDD" id="cd13858">
    <property type="entry name" value="CuRO_1_tcLCC2_insect_like"/>
    <property type="match status" value="1"/>
</dbReference>
<keyword evidence="5" id="KW-0732">Signal</keyword>
<feature type="signal peptide" evidence="5">
    <location>
        <begin position="1"/>
        <end position="22"/>
    </location>
</feature>
<evidence type="ECO:0000256" key="5">
    <source>
        <dbReference type="SAM" id="SignalP"/>
    </source>
</evidence>
<dbReference type="CDD" id="cd13905">
    <property type="entry name" value="CuRO_3_tcLLC2_insect_like"/>
    <property type="match status" value="1"/>
</dbReference>
<dbReference type="PANTHER" id="PTHR11709:SF394">
    <property type="entry name" value="FI03373P-RELATED"/>
    <property type="match status" value="1"/>
</dbReference>
<dbReference type="SUPFAM" id="SSF49503">
    <property type="entry name" value="Cupredoxins"/>
    <property type="match status" value="3"/>
</dbReference>